<dbReference type="PANTHER" id="PTHR31252">
    <property type="entry name" value="DUF4419 DOMAIN-CONTAINING PROTEIN"/>
    <property type="match status" value="1"/>
</dbReference>
<dbReference type="Pfam" id="PF14388">
    <property type="entry name" value="DUF4419"/>
    <property type="match status" value="1"/>
</dbReference>
<reference evidence="1 2" key="1">
    <citation type="journal article" date="2014" name="Genome Biol. Evol.">
        <title>The secreted proteins of Achlya hypogyna and Thraustotheca clavata identify the ancestral oomycete secretome and reveal gene acquisitions by horizontal gene transfer.</title>
        <authorList>
            <person name="Misner I."/>
            <person name="Blouin N."/>
            <person name="Leonard G."/>
            <person name="Richards T.A."/>
            <person name="Lane C.E."/>
        </authorList>
    </citation>
    <scope>NUCLEOTIDE SEQUENCE [LARGE SCALE GENOMIC DNA]</scope>
    <source>
        <strain evidence="1 2">ATCC 34112</strain>
    </source>
</reference>
<dbReference type="AlphaFoldDB" id="A0A1V9YG92"/>
<comment type="caution">
    <text evidence="1">The sequence shown here is derived from an EMBL/GenBank/DDBJ whole genome shotgun (WGS) entry which is preliminary data.</text>
</comment>
<proteinExistence type="predicted"/>
<gene>
    <name evidence="1" type="ORF">THRCLA_23066</name>
</gene>
<keyword evidence="2" id="KW-1185">Reference proteome</keyword>
<accession>A0A1V9YG92</accession>
<organism evidence="1 2">
    <name type="scientific">Thraustotheca clavata</name>
    <dbReference type="NCBI Taxonomy" id="74557"/>
    <lineage>
        <taxon>Eukaryota</taxon>
        <taxon>Sar</taxon>
        <taxon>Stramenopiles</taxon>
        <taxon>Oomycota</taxon>
        <taxon>Saprolegniomycetes</taxon>
        <taxon>Saprolegniales</taxon>
        <taxon>Achlyaceae</taxon>
        <taxon>Thraustotheca</taxon>
    </lineage>
</organism>
<sequence length="142" mass="15730">HTLYDNYRTILTNTKTIWSDNGFVDGVVVAYCGHHNITICPGYLNQGQKELVVVRNGSLYTIDFGDMAVEMVDYMNANLIDASLGQSILPSFIILHDTIAGSVVKTASIAKYFRYKFEFRCGVSYMNLLGTVGIGKKYALGL</sequence>
<feature type="non-terminal residue" evidence="1">
    <location>
        <position position="1"/>
    </location>
</feature>
<dbReference type="PANTHER" id="PTHR31252:SF11">
    <property type="entry name" value="DUF4419 DOMAIN-CONTAINING PROTEIN"/>
    <property type="match status" value="1"/>
</dbReference>
<name>A0A1V9YG92_9STRA</name>
<dbReference type="InterPro" id="IPR025533">
    <property type="entry name" value="DUF4419"/>
</dbReference>
<dbReference type="OrthoDB" id="9978173at2759"/>
<evidence type="ECO:0000313" key="2">
    <source>
        <dbReference type="Proteomes" id="UP000243217"/>
    </source>
</evidence>
<dbReference type="EMBL" id="JNBS01003942">
    <property type="protein sequence ID" value="OQR84710.1"/>
    <property type="molecule type" value="Genomic_DNA"/>
</dbReference>
<protein>
    <submittedName>
        <fullName evidence="1">Uncharacterized protein</fullName>
    </submittedName>
</protein>
<evidence type="ECO:0000313" key="1">
    <source>
        <dbReference type="EMBL" id="OQR84710.1"/>
    </source>
</evidence>
<dbReference type="Proteomes" id="UP000243217">
    <property type="component" value="Unassembled WGS sequence"/>
</dbReference>